<evidence type="ECO:0000313" key="2">
    <source>
        <dbReference type="Proteomes" id="UP001529510"/>
    </source>
</evidence>
<sequence>MEKGVVVSGLFTPVLPLSTLAKKVTLSNVPPLIKDEMLIKELSCFGKVVSPMKKIALG</sequence>
<dbReference type="AlphaFoldDB" id="A0ABD0NFW1"/>
<comment type="caution">
    <text evidence="1">The sequence shown here is derived from an EMBL/GenBank/DDBJ whole genome shotgun (WGS) entry which is preliminary data.</text>
</comment>
<evidence type="ECO:0000313" key="1">
    <source>
        <dbReference type="EMBL" id="KAL0160909.1"/>
    </source>
</evidence>
<organism evidence="1 2">
    <name type="scientific">Cirrhinus mrigala</name>
    <name type="common">Mrigala</name>
    <dbReference type="NCBI Taxonomy" id="683832"/>
    <lineage>
        <taxon>Eukaryota</taxon>
        <taxon>Metazoa</taxon>
        <taxon>Chordata</taxon>
        <taxon>Craniata</taxon>
        <taxon>Vertebrata</taxon>
        <taxon>Euteleostomi</taxon>
        <taxon>Actinopterygii</taxon>
        <taxon>Neopterygii</taxon>
        <taxon>Teleostei</taxon>
        <taxon>Ostariophysi</taxon>
        <taxon>Cypriniformes</taxon>
        <taxon>Cyprinidae</taxon>
        <taxon>Labeoninae</taxon>
        <taxon>Labeonini</taxon>
        <taxon>Cirrhinus</taxon>
    </lineage>
</organism>
<reference evidence="1 2" key="1">
    <citation type="submission" date="2024-05" db="EMBL/GenBank/DDBJ databases">
        <title>Genome sequencing and assembly of Indian major carp, Cirrhinus mrigala (Hamilton, 1822).</title>
        <authorList>
            <person name="Mohindra V."/>
            <person name="Chowdhury L.M."/>
            <person name="Lal K."/>
            <person name="Jena J.K."/>
        </authorList>
    </citation>
    <scope>NUCLEOTIDE SEQUENCE [LARGE SCALE GENOMIC DNA]</scope>
    <source>
        <strain evidence="1">CM1030</strain>
        <tissue evidence="1">Blood</tissue>
    </source>
</reference>
<dbReference type="EMBL" id="JAMKFB020000022">
    <property type="protein sequence ID" value="KAL0160909.1"/>
    <property type="molecule type" value="Genomic_DNA"/>
</dbReference>
<feature type="non-terminal residue" evidence="1">
    <location>
        <position position="58"/>
    </location>
</feature>
<gene>
    <name evidence="1" type="ORF">M9458_044634</name>
</gene>
<keyword evidence="2" id="KW-1185">Reference proteome</keyword>
<accession>A0ABD0NFW1</accession>
<dbReference type="Proteomes" id="UP001529510">
    <property type="component" value="Unassembled WGS sequence"/>
</dbReference>
<proteinExistence type="predicted"/>
<name>A0ABD0NFW1_CIRMR</name>
<protein>
    <submittedName>
        <fullName evidence="1">Uncharacterized protein</fullName>
    </submittedName>
</protein>